<protein>
    <recommendedName>
        <fullName evidence="4">Tetratricopeptide repeat protein</fullName>
    </recommendedName>
</protein>
<dbReference type="InterPro" id="IPR011990">
    <property type="entry name" value="TPR-like_helical_dom_sf"/>
</dbReference>
<evidence type="ECO:0000313" key="2">
    <source>
        <dbReference type="EMBL" id="MBO0950917.1"/>
    </source>
</evidence>
<accession>A0ABS3JLN2</accession>
<evidence type="ECO:0000256" key="1">
    <source>
        <dbReference type="SAM" id="Phobius"/>
    </source>
</evidence>
<keyword evidence="1" id="KW-0812">Transmembrane</keyword>
<feature type="transmembrane region" description="Helical" evidence="1">
    <location>
        <begin position="84"/>
        <end position="104"/>
    </location>
</feature>
<dbReference type="Proteomes" id="UP000664628">
    <property type="component" value="Unassembled WGS sequence"/>
</dbReference>
<evidence type="ECO:0008006" key="4">
    <source>
        <dbReference type="Google" id="ProtNLM"/>
    </source>
</evidence>
<reference evidence="2 3" key="1">
    <citation type="submission" date="2021-03" db="EMBL/GenBank/DDBJ databases">
        <title>Fibrella sp. HMF5405 genome sequencing and assembly.</title>
        <authorList>
            <person name="Kang H."/>
            <person name="Kim H."/>
            <person name="Bae S."/>
            <person name="Joh K."/>
        </authorList>
    </citation>
    <scope>NUCLEOTIDE SEQUENCE [LARGE SCALE GENOMIC DNA]</scope>
    <source>
        <strain evidence="2 3">HMF5405</strain>
    </source>
</reference>
<keyword evidence="1" id="KW-1133">Transmembrane helix</keyword>
<keyword evidence="3" id="KW-1185">Reference proteome</keyword>
<proteinExistence type="predicted"/>
<sequence>MERPTGQENEWEWIERYWTGQLPAAEKVFFEQVMNEDPRFAQEVASLQYGLKAMETIHMEQHIRQTLQQLHTSGRQQQLTRTRWISWGGGLAAACLAALLILFVKPVRLPGYENDWEVIRDLNSQYQADSTDQRKQAFDLFFEAQALYSEGQSGPAAHRFEQVLNFTRLRPYFREAVQWHLVVCYLNTGQPEKAKDIYNQLKGKDAYDVGLVDRWQIGWRIWLAT</sequence>
<keyword evidence="1" id="KW-0472">Membrane</keyword>
<dbReference type="SUPFAM" id="SSF48452">
    <property type="entry name" value="TPR-like"/>
    <property type="match status" value="1"/>
</dbReference>
<gene>
    <name evidence="2" type="ORF">J2I46_20160</name>
</gene>
<name>A0ABS3JLN2_9BACT</name>
<dbReference type="RefSeq" id="WP_207330859.1">
    <property type="nucleotide sequence ID" value="NZ_JAFMYW010000006.1"/>
</dbReference>
<evidence type="ECO:0000313" key="3">
    <source>
        <dbReference type="Proteomes" id="UP000664628"/>
    </source>
</evidence>
<organism evidence="2 3">
    <name type="scientific">Fibrella forsythiae</name>
    <dbReference type="NCBI Taxonomy" id="2817061"/>
    <lineage>
        <taxon>Bacteria</taxon>
        <taxon>Pseudomonadati</taxon>
        <taxon>Bacteroidota</taxon>
        <taxon>Cytophagia</taxon>
        <taxon>Cytophagales</taxon>
        <taxon>Spirosomataceae</taxon>
        <taxon>Fibrella</taxon>
    </lineage>
</organism>
<comment type="caution">
    <text evidence="2">The sequence shown here is derived from an EMBL/GenBank/DDBJ whole genome shotgun (WGS) entry which is preliminary data.</text>
</comment>
<dbReference type="EMBL" id="JAFMYW010000006">
    <property type="protein sequence ID" value="MBO0950917.1"/>
    <property type="molecule type" value="Genomic_DNA"/>
</dbReference>